<comment type="subcellular location">
    <subcellularLocation>
        <location evidence="2">Cytoplasm</location>
    </subcellularLocation>
    <subcellularLocation>
        <location evidence="1">Nucleus</location>
    </subcellularLocation>
</comment>
<dbReference type="GO" id="GO:0031267">
    <property type="term" value="F:small GTPase binding"/>
    <property type="evidence" value="ECO:0007669"/>
    <property type="project" value="InterPro"/>
</dbReference>
<sequence length="757" mass="85894">MDPASSASLLKRTLDPNLRNEAEAELSKIHKIIGFTPVILRVIVSREYELPVRQAGAVYLKNIVSSSWQESGEEENEFSIHEQDRALIRENLVRAIVSVEEVLQKQLTTCLSSILKVDFPGKWPQIVDQIAVHLQEGEGSMMGSLLALYQLVKNYEYKKKEQRTPCLDAMNLLLPLLTNLFTNSPRYLQDPDPIPSNISKLMLKIYFALTQYVLPLQNHYQRDLHQMDGDYPYHPGCSHSTFYSRGGGRGETLSHLSSLNEVGYSRRDAELWEADPFEYIRIKFDIFEDFVSPVTAAQTLLYSVCRKHGALHMIGTMGDILLKKKNYKDQMESFLVNVYFQNLQPLRVIYVQEPFHSLKTKKWPVKVEAAIALKNILSNHEAKSRPYVEPKIREISLELLKVIRETESDDLASVMQKLVFNRDGYDYFTDIMPTLHNYVTVDTDTFLSNPDFITAIFNMCKKMLETLPGEDPQCHAAKMLEVLILQCNNKGGGIINKYLPAIIQITFTRLATNIRTSELRTMCLQVAIAAMYSNTNLFFETLQGMTLASDCFIGLHDRKICVIGLCQLLTMPTVPGVEAQSSKLIPSLLLLFDGLNRAYEARANKDSSDDDSDDDDDDGEDDCDLLNSDEDDMDDEGAAYLDQIEAKVKSNSSGFDIQCSLEDALDDSDDEYYCYEDTPLESYTTPLDEEDSVDEYIFFKNSNIDSLNEIFLLGTQRLASKESENIKKAGGYNFNQMTVTGQFNFGDSSQFPFGKQQ</sequence>
<evidence type="ECO:0000256" key="2">
    <source>
        <dbReference type="ARBA" id="ARBA00004496"/>
    </source>
</evidence>
<dbReference type="InterPro" id="IPR011989">
    <property type="entry name" value="ARM-like"/>
</dbReference>
<dbReference type="GO" id="GO:0006606">
    <property type="term" value="P:protein import into nucleus"/>
    <property type="evidence" value="ECO:0007669"/>
    <property type="project" value="TreeGrafter"/>
</dbReference>
<dbReference type="AlphaFoldDB" id="A0A7R8D0R0"/>
<keyword evidence="3" id="KW-0813">Transport</keyword>
<keyword evidence="4" id="KW-0963">Cytoplasm</keyword>
<evidence type="ECO:0000256" key="5">
    <source>
        <dbReference type="ARBA" id="ARBA00022927"/>
    </source>
</evidence>
<protein>
    <submittedName>
        <fullName evidence="8">IPO7</fullName>
    </submittedName>
</protein>
<name>A0A7R8D0R0_LEPSM</name>
<dbReference type="OrthoDB" id="760868at2759"/>
<dbReference type="Pfam" id="PF03810">
    <property type="entry name" value="IBN_N"/>
    <property type="match status" value="1"/>
</dbReference>
<dbReference type="PROSITE" id="PS50166">
    <property type="entry name" value="IMPORTIN_B_NT"/>
    <property type="match status" value="1"/>
</dbReference>
<evidence type="ECO:0000256" key="3">
    <source>
        <dbReference type="ARBA" id="ARBA00022448"/>
    </source>
</evidence>
<dbReference type="EMBL" id="HG994585">
    <property type="protein sequence ID" value="CAF2986329.1"/>
    <property type="molecule type" value="Genomic_DNA"/>
</dbReference>
<evidence type="ECO:0000256" key="4">
    <source>
        <dbReference type="ARBA" id="ARBA00022490"/>
    </source>
</evidence>
<gene>
    <name evidence="8" type="ORF">LSAA_11459</name>
</gene>
<dbReference type="Gene3D" id="1.25.10.10">
    <property type="entry name" value="Leucine-rich Repeat Variant"/>
    <property type="match status" value="2"/>
</dbReference>
<dbReference type="PANTHER" id="PTHR10997:SF18">
    <property type="entry name" value="D-IMPORTIN 7_RANBP7"/>
    <property type="match status" value="1"/>
</dbReference>
<dbReference type="SUPFAM" id="SSF48371">
    <property type="entry name" value="ARM repeat"/>
    <property type="match status" value="1"/>
</dbReference>
<dbReference type="Proteomes" id="UP000675881">
    <property type="component" value="Chromosome 6"/>
</dbReference>
<evidence type="ECO:0000256" key="1">
    <source>
        <dbReference type="ARBA" id="ARBA00004123"/>
    </source>
</evidence>
<dbReference type="SMART" id="SM00913">
    <property type="entry name" value="IBN_N"/>
    <property type="match status" value="1"/>
</dbReference>
<dbReference type="InterPro" id="IPR001494">
    <property type="entry name" value="Importin-beta_N"/>
</dbReference>
<dbReference type="GO" id="GO:0005635">
    <property type="term" value="C:nuclear envelope"/>
    <property type="evidence" value="ECO:0007669"/>
    <property type="project" value="TreeGrafter"/>
</dbReference>
<keyword evidence="5" id="KW-0653">Protein transport</keyword>
<keyword evidence="6" id="KW-0539">Nucleus</keyword>
<proteinExistence type="predicted"/>
<keyword evidence="9" id="KW-1185">Reference proteome</keyword>
<feature type="region of interest" description="Disordered" evidence="7">
    <location>
        <begin position="603"/>
        <end position="634"/>
    </location>
</feature>
<evidence type="ECO:0000313" key="8">
    <source>
        <dbReference type="EMBL" id="CAF2986329.1"/>
    </source>
</evidence>
<evidence type="ECO:0000256" key="7">
    <source>
        <dbReference type="SAM" id="MobiDB-lite"/>
    </source>
</evidence>
<accession>A0A7R8D0R0</accession>
<feature type="compositionally biased region" description="Acidic residues" evidence="7">
    <location>
        <begin position="608"/>
        <end position="634"/>
    </location>
</feature>
<reference evidence="8" key="1">
    <citation type="submission" date="2021-02" db="EMBL/GenBank/DDBJ databases">
        <authorList>
            <person name="Bekaert M."/>
        </authorList>
    </citation>
    <scope>NUCLEOTIDE SEQUENCE</scope>
    <source>
        <strain evidence="8">IoA-00</strain>
    </source>
</reference>
<organism evidence="8 9">
    <name type="scientific">Lepeophtheirus salmonis</name>
    <name type="common">Salmon louse</name>
    <name type="synonym">Caligus salmonis</name>
    <dbReference type="NCBI Taxonomy" id="72036"/>
    <lineage>
        <taxon>Eukaryota</taxon>
        <taxon>Metazoa</taxon>
        <taxon>Ecdysozoa</taxon>
        <taxon>Arthropoda</taxon>
        <taxon>Crustacea</taxon>
        <taxon>Multicrustacea</taxon>
        <taxon>Hexanauplia</taxon>
        <taxon>Copepoda</taxon>
        <taxon>Siphonostomatoida</taxon>
        <taxon>Caligidae</taxon>
        <taxon>Lepeophtheirus</taxon>
    </lineage>
</organism>
<evidence type="ECO:0000313" key="9">
    <source>
        <dbReference type="Proteomes" id="UP000675881"/>
    </source>
</evidence>
<dbReference type="InterPro" id="IPR016024">
    <property type="entry name" value="ARM-type_fold"/>
</dbReference>
<dbReference type="PANTHER" id="PTHR10997">
    <property type="entry name" value="IMPORTIN-7, 8, 11"/>
    <property type="match status" value="1"/>
</dbReference>
<dbReference type="GO" id="GO:0005829">
    <property type="term" value="C:cytosol"/>
    <property type="evidence" value="ECO:0007669"/>
    <property type="project" value="TreeGrafter"/>
</dbReference>
<evidence type="ECO:0000256" key="6">
    <source>
        <dbReference type="ARBA" id="ARBA00023242"/>
    </source>
</evidence>